<comment type="caution">
    <text evidence="3">The sequence shown here is derived from an EMBL/GenBank/DDBJ whole genome shotgun (WGS) entry which is preliminary data.</text>
</comment>
<organism evidence="3 4">
    <name type="scientific">Actinacidiphila cocklensis</name>
    <dbReference type="NCBI Taxonomy" id="887465"/>
    <lineage>
        <taxon>Bacteria</taxon>
        <taxon>Bacillati</taxon>
        <taxon>Actinomycetota</taxon>
        <taxon>Actinomycetes</taxon>
        <taxon>Kitasatosporales</taxon>
        <taxon>Streptomycetaceae</taxon>
        <taxon>Actinacidiphila</taxon>
    </lineage>
</organism>
<name>A0A9W4GTV4_9ACTN</name>
<evidence type="ECO:0000313" key="3">
    <source>
        <dbReference type="EMBL" id="CAG6396160.1"/>
    </source>
</evidence>
<keyword evidence="2" id="KW-1133">Transmembrane helix</keyword>
<keyword evidence="2" id="KW-0812">Transmembrane</keyword>
<sequence length="242" mass="25430">MTTTPEREAVPQYSDGDGTAAVPADGSTDTERAPGGPGGEGPGGPGGEGPGGRRGSGGGSALPPPRDLPSWVRWVVVPLLVLVPLGYVIISAAQSRNSGQDVQKQAAARHLTWVVPSELQRRIYQVPIPDGTVHDGYLETNSWDTSEFYCQFTTTAGGLDTFLAQLGTSRAALRDGKVAISDEQAAQVGWNFDIPDHDWSGMSSHQAGDKPDHDITVDLTHADTPVVYVVSTVNFQHGFGGG</sequence>
<dbReference type="EMBL" id="CAJSLV010000070">
    <property type="protein sequence ID" value="CAG6396160.1"/>
    <property type="molecule type" value="Genomic_DNA"/>
</dbReference>
<evidence type="ECO:0000313" key="4">
    <source>
        <dbReference type="Proteomes" id="UP001152519"/>
    </source>
</evidence>
<keyword evidence="4" id="KW-1185">Reference proteome</keyword>
<feature type="transmembrane region" description="Helical" evidence="2">
    <location>
        <begin position="71"/>
        <end position="90"/>
    </location>
</feature>
<reference evidence="3" key="1">
    <citation type="submission" date="2021-05" db="EMBL/GenBank/DDBJ databases">
        <authorList>
            <person name="Arsene-Ploetze F."/>
        </authorList>
    </citation>
    <scope>NUCLEOTIDE SEQUENCE</scope>
    <source>
        <strain evidence="3">DSM 42138</strain>
    </source>
</reference>
<keyword evidence="2" id="KW-0472">Membrane</keyword>
<feature type="compositionally biased region" description="Gly residues" evidence="1">
    <location>
        <begin position="35"/>
        <end position="60"/>
    </location>
</feature>
<feature type="region of interest" description="Disordered" evidence="1">
    <location>
        <begin position="1"/>
        <end position="67"/>
    </location>
</feature>
<proteinExistence type="predicted"/>
<accession>A0A9W4GTV4</accession>
<dbReference type="AlphaFoldDB" id="A0A9W4GTV4"/>
<evidence type="ECO:0000256" key="2">
    <source>
        <dbReference type="SAM" id="Phobius"/>
    </source>
</evidence>
<protein>
    <submittedName>
        <fullName evidence="3">Uncharacterized protein</fullName>
    </submittedName>
</protein>
<evidence type="ECO:0000256" key="1">
    <source>
        <dbReference type="SAM" id="MobiDB-lite"/>
    </source>
</evidence>
<dbReference type="Proteomes" id="UP001152519">
    <property type="component" value="Unassembled WGS sequence"/>
</dbReference>
<gene>
    <name evidence="3" type="ORF">SCOCK_40080</name>
</gene>
<dbReference type="RefSeq" id="WP_251494060.1">
    <property type="nucleotide sequence ID" value="NZ_CAJSLV010000070.1"/>
</dbReference>